<dbReference type="EMBL" id="JADIMG010000072">
    <property type="protein sequence ID" value="MBO8460170.1"/>
    <property type="molecule type" value="Genomic_DNA"/>
</dbReference>
<reference evidence="1" key="2">
    <citation type="journal article" date="2021" name="PeerJ">
        <title>Extensive microbial diversity within the chicken gut microbiome revealed by metagenomics and culture.</title>
        <authorList>
            <person name="Gilroy R."/>
            <person name="Ravi A."/>
            <person name="Getino M."/>
            <person name="Pursley I."/>
            <person name="Horton D.L."/>
            <person name="Alikhan N.F."/>
            <person name="Baker D."/>
            <person name="Gharbi K."/>
            <person name="Hall N."/>
            <person name="Watson M."/>
            <person name="Adriaenssens E.M."/>
            <person name="Foster-Nyarko E."/>
            <person name="Jarju S."/>
            <person name="Secka A."/>
            <person name="Antonio M."/>
            <person name="Oren A."/>
            <person name="Chaudhuri R.R."/>
            <person name="La Ragione R."/>
            <person name="Hildebrand F."/>
            <person name="Pallen M.J."/>
        </authorList>
    </citation>
    <scope>NUCLEOTIDE SEQUENCE</scope>
    <source>
        <strain evidence="1">G3-3990</strain>
    </source>
</reference>
<proteinExistence type="predicted"/>
<accession>A0A9D9HUD4</accession>
<sequence>MKISDIEKAAQEYSGLTDNPKDTNSRERGSLCIAFKDGARWHSENIWHSGEEKICDFGTYLVEYEEGEFLQYELAYCGGKDLGLLGDMKHKTITRWARLFDLLPIK</sequence>
<organism evidence="1 2">
    <name type="scientific">Candidatus Gallipaludibacter merdavium</name>
    <dbReference type="NCBI Taxonomy" id="2840839"/>
    <lineage>
        <taxon>Bacteria</taxon>
        <taxon>Pseudomonadati</taxon>
        <taxon>Bacteroidota</taxon>
        <taxon>Bacteroidia</taxon>
        <taxon>Bacteroidales</taxon>
        <taxon>Candidatus Gallipaludibacter</taxon>
    </lineage>
</organism>
<comment type="caution">
    <text evidence="1">The sequence shown here is derived from an EMBL/GenBank/DDBJ whole genome shotgun (WGS) entry which is preliminary data.</text>
</comment>
<dbReference type="Proteomes" id="UP000823641">
    <property type="component" value="Unassembled WGS sequence"/>
</dbReference>
<evidence type="ECO:0000313" key="2">
    <source>
        <dbReference type="Proteomes" id="UP000823641"/>
    </source>
</evidence>
<protein>
    <submittedName>
        <fullName evidence="1">Uncharacterized protein</fullName>
    </submittedName>
</protein>
<reference evidence="1" key="1">
    <citation type="submission" date="2020-10" db="EMBL/GenBank/DDBJ databases">
        <authorList>
            <person name="Gilroy R."/>
        </authorList>
    </citation>
    <scope>NUCLEOTIDE SEQUENCE</scope>
    <source>
        <strain evidence="1">G3-3990</strain>
    </source>
</reference>
<name>A0A9D9HUD4_9BACT</name>
<gene>
    <name evidence="1" type="ORF">IAA73_07560</name>
</gene>
<evidence type="ECO:0000313" key="1">
    <source>
        <dbReference type="EMBL" id="MBO8460170.1"/>
    </source>
</evidence>
<dbReference type="AlphaFoldDB" id="A0A9D9HUD4"/>